<sequence>VGSWVFPSLLPHLSLASWKSLFLYFYCTQFVTSGLALARNSMAHSCSEAQKIFHLFLFQGNKFSSLNFLHVLCRDGGLFRFLLPLSPAPPGICVVEVLNFDLTNPDHGAMTHE</sequence>
<name>A0A9N7R3H1_STRHE</name>
<dbReference type="AlphaFoldDB" id="A0A9N7R3H1"/>
<dbReference type="EMBL" id="CACSLK010004157">
    <property type="protein sequence ID" value="CAA0809664.1"/>
    <property type="molecule type" value="Genomic_DNA"/>
</dbReference>
<feature type="transmembrane region" description="Helical" evidence="1">
    <location>
        <begin position="20"/>
        <end position="38"/>
    </location>
</feature>
<evidence type="ECO:0000313" key="3">
    <source>
        <dbReference type="Proteomes" id="UP001153555"/>
    </source>
</evidence>
<keyword evidence="3" id="KW-1185">Reference proteome</keyword>
<reference evidence="2" key="1">
    <citation type="submission" date="2019-12" db="EMBL/GenBank/DDBJ databases">
        <authorList>
            <person name="Scholes J."/>
        </authorList>
    </citation>
    <scope>NUCLEOTIDE SEQUENCE</scope>
</reference>
<proteinExistence type="predicted"/>
<comment type="caution">
    <text evidence="2">The sequence shown here is derived from an EMBL/GenBank/DDBJ whole genome shotgun (WGS) entry which is preliminary data.</text>
</comment>
<protein>
    <submittedName>
        <fullName evidence="2">Uncharacterized protein</fullName>
    </submittedName>
</protein>
<evidence type="ECO:0000256" key="1">
    <source>
        <dbReference type="SAM" id="Phobius"/>
    </source>
</evidence>
<keyword evidence="1" id="KW-1133">Transmembrane helix</keyword>
<organism evidence="2 3">
    <name type="scientific">Striga hermonthica</name>
    <name type="common">Purple witchweed</name>
    <name type="synonym">Buchnera hermonthica</name>
    <dbReference type="NCBI Taxonomy" id="68872"/>
    <lineage>
        <taxon>Eukaryota</taxon>
        <taxon>Viridiplantae</taxon>
        <taxon>Streptophyta</taxon>
        <taxon>Embryophyta</taxon>
        <taxon>Tracheophyta</taxon>
        <taxon>Spermatophyta</taxon>
        <taxon>Magnoliopsida</taxon>
        <taxon>eudicotyledons</taxon>
        <taxon>Gunneridae</taxon>
        <taxon>Pentapetalae</taxon>
        <taxon>asterids</taxon>
        <taxon>lamiids</taxon>
        <taxon>Lamiales</taxon>
        <taxon>Orobanchaceae</taxon>
        <taxon>Buchnereae</taxon>
        <taxon>Striga</taxon>
    </lineage>
</organism>
<gene>
    <name evidence="2" type="ORF">SHERM_11584</name>
</gene>
<feature type="non-terminal residue" evidence="2">
    <location>
        <position position="113"/>
    </location>
</feature>
<dbReference type="Proteomes" id="UP001153555">
    <property type="component" value="Unassembled WGS sequence"/>
</dbReference>
<accession>A0A9N7R3H1</accession>
<evidence type="ECO:0000313" key="2">
    <source>
        <dbReference type="EMBL" id="CAA0809664.1"/>
    </source>
</evidence>
<keyword evidence="1" id="KW-0812">Transmembrane</keyword>
<feature type="non-terminal residue" evidence="2">
    <location>
        <position position="1"/>
    </location>
</feature>
<keyword evidence="1" id="KW-0472">Membrane</keyword>